<reference evidence="1" key="1">
    <citation type="submission" date="2020-04" db="EMBL/GenBank/DDBJ databases">
        <title>Genome Assembly and Annotation of Botryosphaeria dothidea sdau 11-99, a Latent Pathogen of Apple Fruit Ring Rot in China.</title>
        <authorList>
            <person name="Yu C."/>
            <person name="Diao Y."/>
            <person name="Lu Q."/>
            <person name="Zhao J."/>
            <person name="Cui S."/>
            <person name="Peng C."/>
            <person name="He B."/>
            <person name="Liu H."/>
        </authorList>
    </citation>
    <scope>NUCLEOTIDE SEQUENCE [LARGE SCALE GENOMIC DNA]</scope>
    <source>
        <strain evidence="1">Sdau11-99</strain>
    </source>
</reference>
<organism evidence="1 2">
    <name type="scientific">Botryosphaeria dothidea</name>
    <dbReference type="NCBI Taxonomy" id="55169"/>
    <lineage>
        <taxon>Eukaryota</taxon>
        <taxon>Fungi</taxon>
        <taxon>Dikarya</taxon>
        <taxon>Ascomycota</taxon>
        <taxon>Pezizomycotina</taxon>
        <taxon>Dothideomycetes</taxon>
        <taxon>Dothideomycetes incertae sedis</taxon>
        <taxon>Botryosphaeriales</taxon>
        <taxon>Botryosphaeriaceae</taxon>
        <taxon>Botryosphaeria</taxon>
    </lineage>
</organism>
<accession>A0A8H4N676</accession>
<evidence type="ECO:0000313" key="2">
    <source>
        <dbReference type="Proteomes" id="UP000572817"/>
    </source>
</evidence>
<protein>
    <submittedName>
        <fullName evidence="1">Uncharacterized protein</fullName>
    </submittedName>
</protein>
<sequence>MPLCTLHLLSLNTPLPDFLASLSAAALPAPPLTTARVVRWIITPTRLSADPLLSRTWDLLLILPTPDTSLPPALSARISARWTLTFGMPRALLADYAAKNARLLRDAGPPLTRALDGSAPTATSAQSLELSGELLDWMREFGDGETGGGRAVSMLNLLAFRAGRKDEYLAYGAAFAAGVGSRRGGVAKVVGTVVGDGGGRGVGEGRDGKRVWDEVALAHYPSIWHFADMLAGEDYQAVNRRHRVGSLEDTFILCTTEVGLPTFGGDGKEKGRDGGAAAKL</sequence>
<comment type="caution">
    <text evidence="1">The sequence shown here is derived from an EMBL/GenBank/DDBJ whole genome shotgun (WGS) entry which is preliminary data.</text>
</comment>
<dbReference type="Proteomes" id="UP000572817">
    <property type="component" value="Unassembled WGS sequence"/>
</dbReference>
<name>A0A8H4N676_9PEZI</name>
<dbReference type="OrthoDB" id="265717at2759"/>
<proteinExistence type="predicted"/>
<dbReference type="PANTHER" id="PTHR40257">
    <property type="match status" value="1"/>
</dbReference>
<evidence type="ECO:0000313" key="1">
    <source>
        <dbReference type="EMBL" id="KAF4310555.1"/>
    </source>
</evidence>
<dbReference type="Gene3D" id="3.30.70.100">
    <property type="match status" value="1"/>
</dbReference>
<dbReference type="PANTHER" id="PTHR40257:SF1">
    <property type="entry name" value="DUF1330 DOMAIN-CONTAINING PROTEIN"/>
    <property type="match status" value="1"/>
</dbReference>
<dbReference type="EMBL" id="WWBZ02000014">
    <property type="protein sequence ID" value="KAF4310555.1"/>
    <property type="molecule type" value="Genomic_DNA"/>
</dbReference>
<gene>
    <name evidence="1" type="ORF">GTA08_BOTSDO13957</name>
</gene>
<dbReference type="AlphaFoldDB" id="A0A8H4N676"/>
<keyword evidence="2" id="KW-1185">Reference proteome</keyword>